<keyword evidence="7" id="KW-0378">Hydrolase</keyword>
<dbReference type="RefSeq" id="WP_007147820.1">
    <property type="nucleotide sequence ID" value="NZ_AKCI01000001.1"/>
</dbReference>
<comment type="caution">
    <text evidence="9">The sequence shown here is derived from an EMBL/GenBank/DDBJ whole genome shotgun (WGS) entry which is preliminary data.</text>
</comment>
<evidence type="ECO:0000256" key="3">
    <source>
        <dbReference type="ARBA" id="ARBA00004961"/>
    </source>
</evidence>
<dbReference type="CDD" id="cd01400">
    <property type="entry name" value="6PGL"/>
    <property type="match status" value="1"/>
</dbReference>
<name>J0X0I1_9BIFI</name>
<dbReference type="PANTHER" id="PTHR11054:SF0">
    <property type="entry name" value="6-PHOSPHOGLUCONOLACTONASE"/>
    <property type="match status" value="1"/>
</dbReference>
<dbReference type="HOGENOM" id="CLU_053947_1_0_11"/>
<dbReference type="UniPathway" id="UPA00115">
    <property type="reaction ID" value="UER00409"/>
</dbReference>
<dbReference type="InterPro" id="IPR005900">
    <property type="entry name" value="6-phosphogluconolactonase_DevB"/>
</dbReference>
<evidence type="ECO:0000256" key="1">
    <source>
        <dbReference type="ARBA" id="ARBA00000832"/>
    </source>
</evidence>
<dbReference type="Gene3D" id="3.40.50.1360">
    <property type="match status" value="1"/>
</dbReference>
<sequence>MSVSTWEFGFKTAYAYSSREETVAAVTAALFERTAQLCMSQSRVDIALTGGTDGIAVLSAAHSVMSRVRKSDADPLSHIIKAIDFSKVHFWWGDERFVPADDPDRNALQARTAWLDSLTAHHGLPEGNIHEMPADTRPKGLIEQCRNDPDANLKAMRAAASHYQDELGSQLGDKGHLDIALFGVGPDGHFASLFPDRPQIYNTDSGTLVLPVTDSPKMPPLRLTLTAQFIQTASCVWVVATGQRKAEAVGRALREANNGDVPSSFAQGAERTIWFLDRKSAVHLQKTAEARL</sequence>
<evidence type="ECO:0000256" key="5">
    <source>
        <dbReference type="ARBA" id="ARBA00013198"/>
    </source>
</evidence>
<dbReference type="InterPro" id="IPR039104">
    <property type="entry name" value="6PGL"/>
</dbReference>
<dbReference type="GO" id="GO:0006044">
    <property type="term" value="P:N-acetylglucosamine metabolic process"/>
    <property type="evidence" value="ECO:0007669"/>
    <property type="project" value="InterPro"/>
</dbReference>
<dbReference type="AlphaFoldDB" id="J0X0I1"/>
<dbReference type="EC" id="3.1.1.31" evidence="5 7"/>
<evidence type="ECO:0000256" key="6">
    <source>
        <dbReference type="ARBA" id="ARBA00020337"/>
    </source>
</evidence>
<dbReference type="STRING" id="857290.HMPREF9156_00756"/>
<comment type="catalytic activity">
    <reaction evidence="1 7">
        <text>6-phospho-D-glucono-1,5-lactone + H2O = 6-phospho-D-gluconate + H(+)</text>
        <dbReference type="Rhea" id="RHEA:12556"/>
        <dbReference type="ChEBI" id="CHEBI:15377"/>
        <dbReference type="ChEBI" id="CHEBI:15378"/>
        <dbReference type="ChEBI" id="CHEBI:57955"/>
        <dbReference type="ChEBI" id="CHEBI:58759"/>
        <dbReference type="EC" id="3.1.1.31"/>
    </reaction>
</comment>
<keyword evidence="10" id="KW-1185">Reference proteome</keyword>
<dbReference type="GO" id="GO:0005975">
    <property type="term" value="P:carbohydrate metabolic process"/>
    <property type="evidence" value="ECO:0007669"/>
    <property type="project" value="UniProtKB-UniRule"/>
</dbReference>
<accession>J0X0I1</accession>
<organism evidence="9 10">
    <name type="scientific">Scardovia wiggsiae F0424</name>
    <dbReference type="NCBI Taxonomy" id="857290"/>
    <lineage>
        <taxon>Bacteria</taxon>
        <taxon>Bacillati</taxon>
        <taxon>Actinomycetota</taxon>
        <taxon>Actinomycetes</taxon>
        <taxon>Bifidobacteriales</taxon>
        <taxon>Bifidobacteriaceae</taxon>
        <taxon>Scardovia</taxon>
    </lineage>
</organism>
<evidence type="ECO:0000313" key="9">
    <source>
        <dbReference type="EMBL" id="EJD64881.1"/>
    </source>
</evidence>
<dbReference type="InterPro" id="IPR006148">
    <property type="entry name" value="Glc/Gal-6P_isomerase"/>
</dbReference>
<evidence type="ECO:0000256" key="4">
    <source>
        <dbReference type="ARBA" id="ARBA00010662"/>
    </source>
</evidence>
<dbReference type="eggNOG" id="COG0363">
    <property type="taxonomic scope" value="Bacteria"/>
</dbReference>
<comment type="pathway">
    <text evidence="3 7">Carbohydrate degradation; pentose phosphate pathway; D-ribulose 5-phosphate from D-glucose 6-phosphate (oxidative stage): step 2/3.</text>
</comment>
<dbReference type="GO" id="GO:0006098">
    <property type="term" value="P:pentose-phosphate shunt"/>
    <property type="evidence" value="ECO:0007669"/>
    <property type="project" value="UniProtKB-UniPathway"/>
</dbReference>
<evidence type="ECO:0000313" key="10">
    <source>
        <dbReference type="Proteomes" id="UP000006415"/>
    </source>
</evidence>
<dbReference type="GO" id="GO:0017057">
    <property type="term" value="F:6-phosphogluconolactonase activity"/>
    <property type="evidence" value="ECO:0007669"/>
    <property type="project" value="UniProtKB-UniRule"/>
</dbReference>
<gene>
    <name evidence="7" type="primary">pgl</name>
    <name evidence="9" type="ORF">HMPREF9156_00756</name>
</gene>
<dbReference type="InterPro" id="IPR037171">
    <property type="entry name" value="NagB/RpiA_transferase-like"/>
</dbReference>
<dbReference type="GO" id="GO:0004342">
    <property type="term" value="F:glucosamine-6-phosphate deaminase activity"/>
    <property type="evidence" value="ECO:0007669"/>
    <property type="project" value="InterPro"/>
</dbReference>
<dbReference type="OrthoDB" id="9810967at2"/>
<comment type="similarity">
    <text evidence="4 7">Belongs to the glucosamine/galactosamine-6-phosphate isomerase family. 6-phosphogluconolactonase subfamily.</text>
</comment>
<comment type="function">
    <text evidence="2 7">Hydrolysis of 6-phosphogluconolactone to 6-phosphogluconate.</text>
</comment>
<reference evidence="9 10" key="1">
    <citation type="submission" date="2012-01" db="EMBL/GenBank/DDBJ databases">
        <title>The Genome Sequence of Scardovia wiggsiae F0424.</title>
        <authorList>
            <consortium name="The Broad Institute Genome Sequencing Platform"/>
            <person name="Earl A."/>
            <person name="Ward D."/>
            <person name="Feldgarden M."/>
            <person name="Gevers D."/>
            <person name="Izard J."/>
            <person name="Ganesan A."/>
            <person name="Baranova O.V."/>
            <person name="Blanton J.M."/>
            <person name="Tanner A.C."/>
            <person name="Mathney J."/>
            <person name="Dewhirst F.E."/>
            <person name="Young S.K."/>
            <person name="Zeng Q."/>
            <person name="Gargeya S."/>
            <person name="Fitzgerald M."/>
            <person name="Haas B."/>
            <person name="Abouelleil A."/>
            <person name="Alvarado L."/>
            <person name="Arachchi H.M."/>
            <person name="Berlin A."/>
            <person name="Chapman S.B."/>
            <person name="Gearin G."/>
            <person name="Goldberg J."/>
            <person name="Griggs A."/>
            <person name="Gujja S."/>
            <person name="Hansen M."/>
            <person name="Heiman D."/>
            <person name="Howarth C."/>
            <person name="Larimer J."/>
            <person name="Lui A."/>
            <person name="MacDonald P.J.P."/>
            <person name="McCowen C."/>
            <person name="Montmayeur A."/>
            <person name="Murphy C."/>
            <person name="Neiman D."/>
            <person name="Pearson M."/>
            <person name="Priest M."/>
            <person name="Roberts A."/>
            <person name="Saif S."/>
            <person name="Shea T."/>
            <person name="Sisk P."/>
            <person name="Stolte C."/>
            <person name="Sykes S."/>
            <person name="Wortman J."/>
            <person name="Nusbaum C."/>
            <person name="Birren B."/>
        </authorList>
    </citation>
    <scope>NUCLEOTIDE SEQUENCE [LARGE SCALE GENOMIC DNA]</scope>
    <source>
        <strain evidence="9 10">F0424</strain>
    </source>
</reference>
<dbReference type="InterPro" id="IPR018321">
    <property type="entry name" value="Glucosamine6P_isomerase_CS"/>
</dbReference>
<dbReference type="PROSITE" id="PS01161">
    <property type="entry name" value="GLC_GALNAC_ISOMERASE"/>
    <property type="match status" value="1"/>
</dbReference>
<dbReference type="Proteomes" id="UP000006415">
    <property type="component" value="Unassembled WGS sequence"/>
</dbReference>
<protein>
    <recommendedName>
        <fullName evidence="6 7">6-phosphogluconolactonase</fullName>
        <shortName evidence="7">6PGL</shortName>
        <ecNumber evidence="5 7">3.1.1.31</ecNumber>
    </recommendedName>
</protein>
<dbReference type="NCBIfam" id="TIGR01198">
    <property type="entry name" value="pgl"/>
    <property type="match status" value="1"/>
</dbReference>
<evidence type="ECO:0000256" key="7">
    <source>
        <dbReference type="RuleBase" id="RU365095"/>
    </source>
</evidence>
<dbReference type="PANTHER" id="PTHR11054">
    <property type="entry name" value="6-PHOSPHOGLUCONOLACTONASE"/>
    <property type="match status" value="1"/>
</dbReference>
<dbReference type="SUPFAM" id="SSF100950">
    <property type="entry name" value="NagB/RpiA/CoA transferase-like"/>
    <property type="match status" value="1"/>
</dbReference>
<dbReference type="EMBL" id="AGZS01000003">
    <property type="protein sequence ID" value="EJD64881.1"/>
    <property type="molecule type" value="Genomic_DNA"/>
</dbReference>
<dbReference type="Pfam" id="PF01182">
    <property type="entry name" value="Glucosamine_iso"/>
    <property type="match status" value="1"/>
</dbReference>
<feature type="domain" description="Glucosamine/galactosamine-6-phosphate isomerase" evidence="8">
    <location>
        <begin position="18"/>
        <end position="274"/>
    </location>
</feature>
<evidence type="ECO:0000259" key="8">
    <source>
        <dbReference type="Pfam" id="PF01182"/>
    </source>
</evidence>
<proteinExistence type="inferred from homology"/>
<evidence type="ECO:0000256" key="2">
    <source>
        <dbReference type="ARBA" id="ARBA00002681"/>
    </source>
</evidence>